<keyword evidence="6" id="KW-1185">Reference proteome</keyword>
<evidence type="ECO:0000256" key="2">
    <source>
        <dbReference type="SAM" id="MobiDB-lite"/>
    </source>
</evidence>
<feature type="domain" description="YhaN AAA" evidence="3">
    <location>
        <begin position="1"/>
        <end position="205"/>
    </location>
</feature>
<evidence type="ECO:0000313" key="6">
    <source>
        <dbReference type="Proteomes" id="UP000758856"/>
    </source>
</evidence>
<reference evidence="4" key="3">
    <citation type="submission" date="2023-01" db="EMBL/GenBank/DDBJ databases">
        <authorList>
            <person name="Sun Q."/>
            <person name="Evtushenko L."/>
        </authorList>
    </citation>
    <scope>NUCLEOTIDE SEQUENCE</scope>
    <source>
        <strain evidence="4">VKM B-1606</strain>
    </source>
</reference>
<dbReference type="AlphaFoldDB" id="A0A9W6IVM2"/>
<dbReference type="Pfam" id="PF13514">
    <property type="entry name" value="AAA_27"/>
    <property type="match status" value="1"/>
</dbReference>
<feature type="region of interest" description="Disordered" evidence="2">
    <location>
        <begin position="712"/>
        <end position="732"/>
    </location>
</feature>
<dbReference type="Gene3D" id="3.40.50.300">
    <property type="entry name" value="P-loop containing nucleotide triphosphate hydrolases"/>
    <property type="match status" value="2"/>
</dbReference>
<feature type="coiled-coil region" evidence="1">
    <location>
        <begin position="206"/>
        <end position="233"/>
    </location>
</feature>
<evidence type="ECO:0000256" key="1">
    <source>
        <dbReference type="SAM" id="Coils"/>
    </source>
</evidence>
<reference evidence="4" key="1">
    <citation type="journal article" date="2014" name="Int. J. Syst. Evol. Microbiol.">
        <title>Complete genome sequence of Corynebacterium casei LMG S-19264T (=DSM 44701T), isolated from a smear-ripened cheese.</title>
        <authorList>
            <consortium name="US DOE Joint Genome Institute (JGI-PGF)"/>
            <person name="Walter F."/>
            <person name="Albersmeier A."/>
            <person name="Kalinowski J."/>
            <person name="Ruckert C."/>
        </authorList>
    </citation>
    <scope>NUCLEOTIDE SEQUENCE</scope>
    <source>
        <strain evidence="4">VKM B-1606</strain>
    </source>
</reference>
<dbReference type="PANTHER" id="PTHR41259:SF1">
    <property type="entry name" value="DOUBLE-STRAND BREAK REPAIR RAD50 ATPASE, PUTATIVE-RELATED"/>
    <property type="match status" value="1"/>
</dbReference>
<evidence type="ECO:0000259" key="3">
    <source>
        <dbReference type="Pfam" id="PF13514"/>
    </source>
</evidence>
<evidence type="ECO:0000313" key="4">
    <source>
        <dbReference type="EMBL" id="GLK55995.1"/>
    </source>
</evidence>
<dbReference type="SUPFAM" id="SSF52540">
    <property type="entry name" value="P-loop containing nucleoside triphosphate hydrolases"/>
    <property type="match status" value="1"/>
</dbReference>
<organism evidence="4 7">
    <name type="scientific">Methylopila capsulata</name>
    <dbReference type="NCBI Taxonomy" id="61654"/>
    <lineage>
        <taxon>Bacteria</taxon>
        <taxon>Pseudomonadati</taxon>
        <taxon>Pseudomonadota</taxon>
        <taxon>Alphaproteobacteria</taxon>
        <taxon>Hyphomicrobiales</taxon>
        <taxon>Methylopilaceae</taxon>
        <taxon>Methylopila</taxon>
    </lineage>
</organism>
<reference evidence="5 6" key="2">
    <citation type="submission" date="2021-01" db="EMBL/GenBank/DDBJ databases">
        <title>Genomic Encyclopedia of Type Strains, Phase IV (KMG-IV): sequencing the most valuable type-strain genomes for metagenomic binning, comparative biology and taxonomic classification.</title>
        <authorList>
            <person name="Goeker M."/>
        </authorList>
    </citation>
    <scope>NUCLEOTIDE SEQUENCE [LARGE SCALE GENOMIC DNA]</scope>
    <source>
        <strain evidence="5 6">DSM 6130</strain>
    </source>
</reference>
<keyword evidence="1" id="KW-0175">Coiled coil</keyword>
<sequence>MRFAELALDSYGAVKARTIAFPHPGLTVVYGPNEAGKSTSLAAVGDFLFGVPTQTSRGSVFGYDAMRIGARLVRADGSELALRRRKGRAGRTLTDWDGAPADEGLLAALLGATTRERFENLFGLDHARLRDGGERMLTADGEIGRLIVEAGGGLRSLVARLEAIDRTLDGLFAPRRSGERAFYKALTAFEEADRDAKAGLLTKEAYDRARAALTDAETETARLREARRALARERSGLERIARVSPLLQWLELLSERLAADPDLARLPDGFAHEARAALTACAEAEKALAESDAVAETLGQRLAAIAVDDALVAAEAAIRDVVEDFVHVAKAREDRPNRQRELAQAEANLARLRRMIGAREDEDLMLRLPPPEAVEAVRRLATAAAARAPRRAALDAQVSDGVLALRRLDARIAAARDAGRHKPSGVASSELAGLPSLAAEADARVARARTAAADVAARAAALGFPTAAAVRDLPCPSAESAGRLLAAAEARAERRSRHAEAGVAAQAKRAAALAAIIRLQAGGEIATDAALGAARAARETAWAQVRAAHRAGAADPDSAVRAAEVETVDRALAQADELADRRAREAQRAAALAQAEAQRDDAAAEIAAAEASLAAIDRETAAAAADLASAFPEVARRAPSPAALKALADARDALLAAATAAETAQADAEVARRALEGPLAALAFAERGCGLAPAEGSAVAERARRALAGVAAHDEAHAEHRRDLKAREDADAATERARTGLAALDREEASWAEAWGPALARLALPASTSPEDAASAAHEWAGARGVLDALGQVRRRVFRMDEDEADLKARVETIGRAAGLALPEDAVAAARMLQARFIENDAARARRETLAPDAEEAARTAAARRLALAEREAAAARLCEIAGLLDDDWTGLAALAERHAGRLALKDEIARAEDGLATAGDGLPLDALKAAAAERDPDALAGDLAALEDRERQLDADVEAASLAEHAARAAVAGHHEAAGVNRAVVARESATAELHDVVERYVELSLARDLVEGAIAKVRAERQDPLVARAAALFQCATRGAYAGLGAEVDASGAPAVVGLRGDGSSVEVRAMSDGARDQLYLAFRLASLEAYARETEPLPFVADDVLVHFDDARSRATLDLLADFGATAQTLLFTHHDSVRAMAETLAADGRCGVVTLE</sequence>
<feature type="coiled-coil region" evidence="1">
    <location>
        <begin position="568"/>
        <end position="619"/>
    </location>
</feature>
<feature type="coiled-coil region" evidence="1">
    <location>
        <begin position="328"/>
        <end position="362"/>
    </location>
</feature>
<name>A0A9W6IVM2_9HYPH</name>
<dbReference type="RefSeq" id="WP_204949095.1">
    <property type="nucleotide sequence ID" value="NZ_BSFF01000002.1"/>
</dbReference>
<evidence type="ECO:0000313" key="7">
    <source>
        <dbReference type="Proteomes" id="UP001143400"/>
    </source>
</evidence>
<evidence type="ECO:0000313" key="5">
    <source>
        <dbReference type="EMBL" id="MBM7850701.1"/>
    </source>
</evidence>
<comment type="caution">
    <text evidence="4">The sequence shown here is derived from an EMBL/GenBank/DDBJ whole genome shotgun (WGS) entry which is preliminary data.</text>
</comment>
<proteinExistence type="predicted"/>
<accession>A0A9W6IVM2</accession>
<dbReference type="Proteomes" id="UP000758856">
    <property type="component" value="Unassembled WGS sequence"/>
</dbReference>
<protein>
    <submittedName>
        <fullName evidence="5">Uncharacterized protein YhaN</fullName>
    </submittedName>
</protein>
<gene>
    <name evidence="4" type="ORF">GCM10008170_20140</name>
    <name evidence="5" type="ORF">JOD31_000913</name>
</gene>
<dbReference type="InterPro" id="IPR027417">
    <property type="entry name" value="P-loop_NTPase"/>
</dbReference>
<dbReference type="Proteomes" id="UP001143400">
    <property type="component" value="Unassembled WGS sequence"/>
</dbReference>
<dbReference type="EMBL" id="JAFBCY010000001">
    <property type="protein sequence ID" value="MBM7850701.1"/>
    <property type="molecule type" value="Genomic_DNA"/>
</dbReference>
<dbReference type="PANTHER" id="PTHR41259">
    <property type="entry name" value="DOUBLE-STRAND BREAK REPAIR RAD50 ATPASE, PUTATIVE-RELATED"/>
    <property type="match status" value="1"/>
</dbReference>
<dbReference type="EMBL" id="BSFF01000002">
    <property type="protein sequence ID" value="GLK55995.1"/>
    <property type="molecule type" value="Genomic_DNA"/>
</dbReference>
<dbReference type="InterPro" id="IPR038734">
    <property type="entry name" value="YhaN_AAA"/>
</dbReference>